<dbReference type="PANTHER" id="PTHR24292">
    <property type="entry name" value="CYTOCHROME P450"/>
    <property type="match status" value="1"/>
</dbReference>
<reference evidence="15 16" key="1">
    <citation type="journal article" date="2018" name="Elife">
        <title>Firefly genomes illuminate parallel origins of bioluminescence in beetles.</title>
        <authorList>
            <person name="Fallon T.R."/>
            <person name="Lower S.E."/>
            <person name="Chang C.H."/>
            <person name="Bessho-Uehara M."/>
            <person name="Martin G.J."/>
            <person name="Bewick A.J."/>
            <person name="Behringer M."/>
            <person name="Debat H.J."/>
            <person name="Wong I."/>
            <person name="Day J.C."/>
            <person name="Suvorov A."/>
            <person name="Silva C.J."/>
            <person name="Stanger-Hall K.F."/>
            <person name="Hall D.W."/>
            <person name="Schmitz R.J."/>
            <person name="Nelson D.R."/>
            <person name="Lewis S.M."/>
            <person name="Shigenobu S."/>
            <person name="Bybee S.M."/>
            <person name="Larracuente A.M."/>
            <person name="Oba Y."/>
            <person name="Weng J.K."/>
        </authorList>
    </citation>
    <scope>NUCLEOTIDE SEQUENCE [LARGE SCALE GENOMIC DNA]</scope>
    <source>
        <strain evidence="15">1611_PpyrPB1</strain>
        <tissue evidence="15">Whole body</tissue>
    </source>
</reference>
<evidence type="ECO:0000313" key="15">
    <source>
        <dbReference type="EMBL" id="KAB0803683.1"/>
    </source>
</evidence>
<protein>
    <recommendedName>
        <fullName evidence="17">Cytochrome P450</fullName>
    </recommendedName>
</protein>
<evidence type="ECO:0000256" key="1">
    <source>
        <dbReference type="ARBA" id="ARBA00001971"/>
    </source>
</evidence>
<comment type="similarity">
    <text evidence="4 14">Belongs to the cytochrome P450 family.</text>
</comment>
<evidence type="ECO:0000256" key="6">
    <source>
        <dbReference type="ARBA" id="ARBA00022723"/>
    </source>
</evidence>
<dbReference type="PRINTS" id="PR00385">
    <property type="entry name" value="P450"/>
</dbReference>
<evidence type="ECO:0000313" key="16">
    <source>
        <dbReference type="Proteomes" id="UP000327044"/>
    </source>
</evidence>
<dbReference type="InParanoid" id="A0A5N4B2B2"/>
<dbReference type="InterPro" id="IPR017972">
    <property type="entry name" value="Cyt_P450_CS"/>
</dbReference>
<dbReference type="GO" id="GO:0016705">
    <property type="term" value="F:oxidoreductase activity, acting on paired donors, with incorporation or reduction of molecular oxygen"/>
    <property type="evidence" value="ECO:0007669"/>
    <property type="project" value="InterPro"/>
</dbReference>
<keyword evidence="16" id="KW-1185">Reference proteome</keyword>
<dbReference type="Proteomes" id="UP000327044">
    <property type="component" value="Unassembled WGS sequence"/>
</dbReference>
<evidence type="ECO:0000256" key="7">
    <source>
        <dbReference type="ARBA" id="ARBA00022824"/>
    </source>
</evidence>
<dbReference type="PROSITE" id="PS00086">
    <property type="entry name" value="CYTOCHROME_P450"/>
    <property type="match status" value="1"/>
</dbReference>
<accession>A0A5N4B2B2</accession>
<evidence type="ECO:0000256" key="10">
    <source>
        <dbReference type="ARBA" id="ARBA00023004"/>
    </source>
</evidence>
<evidence type="ECO:0000256" key="9">
    <source>
        <dbReference type="ARBA" id="ARBA00023002"/>
    </source>
</evidence>
<dbReference type="InterPro" id="IPR002401">
    <property type="entry name" value="Cyt_P450_E_grp-I"/>
</dbReference>
<dbReference type="EMBL" id="VVIM01000001">
    <property type="protein sequence ID" value="KAB0803683.1"/>
    <property type="molecule type" value="Genomic_DNA"/>
</dbReference>
<dbReference type="CDD" id="cd11056">
    <property type="entry name" value="CYP6-like"/>
    <property type="match status" value="1"/>
</dbReference>
<comment type="subcellular location">
    <subcellularLocation>
        <location evidence="3">Endoplasmic reticulum membrane</location>
        <topology evidence="3">Peripheral membrane protein</topology>
    </subcellularLocation>
    <subcellularLocation>
        <location evidence="2">Microsome membrane</location>
        <topology evidence="2">Peripheral membrane protein</topology>
    </subcellularLocation>
</comment>
<evidence type="ECO:0000256" key="8">
    <source>
        <dbReference type="ARBA" id="ARBA00022848"/>
    </source>
</evidence>
<evidence type="ECO:0000256" key="3">
    <source>
        <dbReference type="ARBA" id="ARBA00004406"/>
    </source>
</evidence>
<evidence type="ECO:0000256" key="13">
    <source>
        <dbReference type="PIRSR" id="PIRSR602401-1"/>
    </source>
</evidence>
<dbReference type="InterPro" id="IPR001128">
    <property type="entry name" value="Cyt_P450"/>
</dbReference>
<dbReference type="GO" id="GO:0005506">
    <property type="term" value="F:iron ion binding"/>
    <property type="evidence" value="ECO:0007669"/>
    <property type="project" value="InterPro"/>
</dbReference>
<dbReference type="SUPFAM" id="SSF48264">
    <property type="entry name" value="Cytochrome P450"/>
    <property type="match status" value="1"/>
</dbReference>
<evidence type="ECO:0000256" key="4">
    <source>
        <dbReference type="ARBA" id="ARBA00010617"/>
    </source>
</evidence>
<dbReference type="InterPro" id="IPR050476">
    <property type="entry name" value="Insect_CytP450_Detox"/>
</dbReference>
<dbReference type="PRINTS" id="PR00463">
    <property type="entry name" value="EP450I"/>
</dbReference>
<evidence type="ECO:0000256" key="5">
    <source>
        <dbReference type="ARBA" id="ARBA00022617"/>
    </source>
</evidence>
<keyword evidence="7" id="KW-0256">Endoplasmic reticulum</keyword>
<dbReference type="Gene3D" id="1.10.630.10">
    <property type="entry name" value="Cytochrome P450"/>
    <property type="match status" value="1"/>
</dbReference>
<name>A0A5N4B2B2_PHOPY</name>
<evidence type="ECO:0000256" key="14">
    <source>
        <dbReference type="RuleBase" id="RU000461"/>
    </source>
</evidence>
<evidence type="ECO:0008006" key="17">
    <source>
        <dbReference type="Google" id="ProtNLM"/>
    </source>
</evidence>
<dbReference type="Pfam" id="PF00067">
    <property type="entry name" value="p450"/>
    <property type="match status" value="1"/>
</dbReference>
<organism evidence="15 16">
    <name type="scientific">Photinus pyralis</name>
    <name type="common">Common eastern firefly</name>
    <name type="synonym">Lampyris pyralis</name>
    <dbReference type="NCBI Taxonomy" id="7054"/>
    <lineage>
        <taxon>Eukaryota</taxon>
        <taxon>Metazoa</taxon>
        <taxon>Ecdysozoa</taxon>
        <taxon>Arthropoda</taxon>
        <taxon>Hexapoda</taxon>
        <taxon>Insecta</taxon>
        <taxon>Pterygota</taxon>
        <taxon>Neoptera</taxon>
        <taxon>Endopterygota</taxon>
        <taxon>Coleoptera</taxon>
        <taxon>Polyphaga</taxon>
        <taxon>Elateriformia</taxon>
        <taxon>Elateroidea</taxon>
        <taxon>Lampyridae</taxon>
        <taxon>Lampyrinae</taxon>
        <taxon>Photinus</taxon>
    </lineage>
</organism>
<evidence type="ECO:0000256" key="2">
    <source>
        <dbReference type="ARBA" id="ARBA00004174"/>
    </source>
</evidence>
<keyword evidence="12" id="KW-0472">Membrane</keyword>
<dbReference type="GO" id="GO:0004497">
    <property type="term" value="F:monooxygenase activity"/>
    <property type="evidence" value="ECO:0007669"/>
    <property type="project" value="UniProtKB-KW"/>
</dbReference>
<keyword evidence="6 13" id="KW-0479">Metal-binding</keyword>
<comment type="cofactor">
    <cofactor evidence="1 13">
        <name>heme</name>
        <dbReference type="ChEBI" id="CHEBI:30413"/>
    </cofactor>
</comment>
<proteinExistence type="inferred from homology"/>
<keyword evidence="11 14" id="KW-0503">Monooxygenase</keyword>
<dbReference type="InterPro" id="IPR036396">
    <property type="entry name" value="Cyt_P450_sf"/>
</dbReference>
<evidence type="ECO:0000256" key="11">
    <source>
        <dbReference type="ARBA" id="ARBA00023033"/>
    </source>
</evidence>
<comment type="caution">
    <text evidence="15">The sequence shown here is derived from an EMBL/GenBank/DDBJ whole genome shotgun (WGS) entry which is preliminary data.</text>
</comment>
<feature type="binding site" description="axial binding residue" evidence="13">
    <location>
        <position position="427"/>
    </location>
    <ligand>
        <name>heme</name>
        <dbReference type="ChEBI" id="CHEBI:30413"/>
    </ligand>
    <ligandPart>
        <name>Fe</name>
        <dbReference type="ChEBI" id="CHEBI:18248"/>
    </ligandPart>
</feature>
<keyword evidence="9 14" id="KW-0560">Oxidoreductase</keyword>
<dbReference type="GO" id="GO:0020037">
    <property type="term" value="F:heme binding"/>
    <property type="evidence" value="ECO:0007669"/>
    <property type="project" value="InterPro"/>
</dbReference>
<keyword evidence="8" id="KW-0492">Microsome</keyword>
<gene>
    <name evidence="15" type="ORF">PPYR_00653</name>
</gene>
<keyword evidence="5 13" id="KW-0349">Heme</keyword>
<keyword evidence="10 13" id="KW-0408">Iron</keyword>
<dbReference type="PANTHER" id="PTHR24292:SF54">
    <property type="entry name" value="CYP9F3-RELATED"/>
    <property type="match status" value="1"/>
</dbReference>
<evidence type="ECO:0000256" key="12">
    <source>
        <dbReference type="ARBA" id="ARBA00023136"/>
    </source>
</evidence>
<dbReference type="AlphaFoldDB" id="A0A5N4B2B2"/>
<sequence>MLIYICLTSIFLAIYFYVNYHRLKHWKRKGVATLEPQFFFGNAKSVILQREHVGTALKNVYKHCRQRQLPFFGYYMFTTPILIVCDLDLVRKIMVTDFDHFKDRIFYRNDKEPLSLHLVSIDGARWKENRTKFAPLFGSLNVKLLYDRVSKCVDKYIAQLHEVAQPIELEGFVSKITLDVIACCLFENSSEFMEKNREEIVQYAEKFWKLSPSESFVRLMVIVFPDVILGTKIKTMSDKKKNLFLSKVAAILQEGGHDGYNFVRILQAESHDLPLENIAANWWIFFVVGYRTVSSLISFCLYELAMNQSYQMRVVEECKEINSNAIGQMRFLDQCLKVKLIYCTLPETLRKYPASTMIRRQCTKEYRVVGTSLTLNRGDNVYISTLGIHSDPNLYPDPEKFLPERFAEGHSRHPCAYIPFGAGPRSCMGQRFAFMEAKIVVAKILKDFHISVNDITDSEPLPMDPKAFELQTANGIWMNFQKKSSIR</sequence>
<dbReference type="GO" id="GO:0005789">
    <property type="term" value="C:endoplasmic reticulum membrane"/>
    <property type="evidence" value="ECO:0007669"/>
    <property type="project" value="UniProtKB-SubCell"/>
</dbReference>